<dbReference type="InterPro" id="IPR013783">
    <property type="entry name" value="Ig-like_fold"/>
</dbReference>
<dbReference type="InterPro" id="IPR003599">
    <property type="entry name" value="Ig_sub"/>
</dbReference>
<feature type="domain" description="Ig-like" evidence="5">
    <location>
        <begin position="14"/>
        <end position="112"/>
    </location>
</feature>
<evidence type="ECO:0000256" key="3">
    <source>
        <dbReference type="SAM" id="Phobius"/>
    </source>
</evidence>
<dbReference type="Pfam" id="PF07654">
    <property type="entry name" value="C1-set"/>
    <property type="match status" value="1"/>
</dbReference>
<accession>A0ABM4P2V4</accession>
<organism evidence="6 7">
    <name type="scientific">Equus przewalskii</name>
    <name type="common">Przewalski's horse</name>
    <name type="synonym">Equus caballus przewalskii</name>
    <dbReference type="NCBI Taxonomy" id="9798"/>
    <lineage>
        <taxon>Eukaryota</taxon>
        <taxon>Metazoa</taxon>
        <taxon>Chordata</taxon>
        <taxon>Craniata</taxon>
        <taxon>Vertebrata</taxon>
        <taxon>Euteleostomi</taxon>
        <taxon>Mammalia</taxon>
        <taxon>Eutheria</taxon>
        <taxon>Laurasiatheria</taxon>
        <taxon>Perissodactyla</taxon>
        <taxon>Equidae</taxon>
        <taxon>Equus</taxon>
    </lineage>
</organism>
<dbReference type="InterPro" id="IPR007110">
    <property type="entry name" value="Ig-like_dom"/>
</dbReference>
<keyword evidence="2" id="KW-0393">Immunoglobulin domain</keyword>
<dbReference type="GeneID" id="103545034"/>
<keyword evidence="3" id="KW-0812">Transmembrane</keyword>
<evidence type="ECO:0000256" key="2">
    <source>
        <dbReference type="ARBA" id="ARBA00023319"/>
    </source>
</evidence>
<dbReference type="RefSeq" id="XP_070471536.1">
    <property type="nucleotide sequence ID" value="XM_070615435.1"/>
</dbReference>
<proteinExistence type="predicted"/>
<dbReference type="SUPFAM" id="SSF48726">
    <property type="entry name" value="Immunoglobulin"/>
    <property type="match status" value="2"/>
</dbReference>
<evidence type="ECO:0000313" key="6">
    <source>
        <dbReference type="Proteomes" id="UP001652662"/>
    </source>
</evidence>
<evidence type="ECO:0000259" key="5">
    <source>
        <dbReference type="PROSITE" id="PS50835"/>
    </source>
</evidence>
<name>A0ABM4P2V4_EQUPR</name>
<evidence type="ECO:0000256" key="1">
    <source>
        <dbReference type="ARBA" id="ARBA00023170"/>
    </source>
</evidence>
<feature type="domain" description="Ig-like" evidence="5">
    <location>
        <begin position="145"/>
        <end position="239"/>
    </location>
</feature>
<protein>
    <submittedName>
        <fullName evidence="7">Platelet binding protein GspB-like isoform X2</fullName>
    </submittedName>
</protein>
<dbReference type="InterPro" id="IPR013106">
    <property type="entry name" value="Ig_V-set"/>
</dbReference>
<reference evidence="7" key="1">
    <citation type="submission" date="2025-08" db="UniProtKB">
        <authorList>
            <consortium name="RefSeq"/>
        </authorList>
    </citation>
    <scope>IDENTIFICATION</scope>
    <source>
        <tissue evidence="7">Blood</tissue>
    </source>
</reference>
<dbReference type="PANTHER" id="PTHR19256:SF62">
    <property type="entry name" value="IG-LIKE DOMAIN-CONTAINING PROTEIN"/>
    <property type="match status" value="1"/>
</dbReference>
<feature type="signal peptide" evidence="4">
    <location>
        <begin position="1"/>
        <end position="20"/>
    </location>
</feature>
<feature type="chain" id="PRO_5046575624" evidence="4">
    <location>
        <begin position="21"/>
        <end position="524"/>
    </location>
</feature>
<evidence type="ECO:0000313" key="7">
    <source>
        <dbReference type="RefSeq" id="XP_070471536.1"/>
    </source>
</evidence>
<dbReference type="PANTHER" id="PTHR19256">
    <property type="entry name" value="T-CELL RECEPTOR GAMMA CHAIN"/>
    <property type="match status" value="1"/>
</dbReference>
<dbReference type="SMART" id="SM00407">
    <property type="entry name" value="IGc1"/>
    <property type="match status" value="1"/>
</dbReference>
<keyword evidence="3" id="KW-0472">Membrane</keyword>
<feature type="transmembrane region" description="Helical" evidence="3">
    <location>
        <begin position="490"/>
        <end position="512"/>
    </location>
</feature>
<dbReference type="Gene3D" id="2.60.40.10">
    <property type="entry name" value="Immunoglobulins"/>
    <property type="match status" value="2"/>
</dbReference>
<keyword evidence="4" id="KW-0732">Signal</keyword>
<dbReference type="InterPro" id="IPR003597">
    <property type="entry name" value="Ig_C1-set"/>
</dbReference>
<dbReference type="InterPro" id="IPR036179">
    <property type="entry name" value="Ig-like_dom_sf"/>
</dbReference>
<dbReference type="Pfam" id="PF07686">
    <property type="entry name" value="V-set"/>
    <property type="match status" value="1"/>
</dbReference>
<sequence>MLQALTLLLAFLAPATQVSSNLEGTQMSVTKQAGSSVVITCDFKQSITYVHWYRYVEGMAPQRLLYYHYHSAKFVMEPGISSQKYRTYEGTGKNRKIEIRNLEERDSGVYYCAQCDSSSWIKKFGKGTKLVVTPSDKRLPADISPKPIMFLPSIAEINLHKTGTYLCLLEKFFPDVINVYWKEKDGHTILQSQQGNTMKTNDTYMKLSWLTVTEKSMDKEHKCIVQHEKNKGGVDQEIAFPSVIKVLISIVTAVHPTKASPKDENKVSAIGSIEAYPTGQRVVTSTATTVGSTKAYTTKQSIVTTIASTTASPTAQSVVTSTATTVGSTKAYPTDTSKLTAISSTTASPTEQIVVTSTATTVGSTKAYPTDTSKLTAISSTTASPTEQIVVTSMATTVGSTMAYTTEESIVTTIASTTASPTAQGVVTSTATTVGSTTAYMTEQSIVTTIASTTASPTAQGVVTATDSATASSKEECAPLQLQLTSTSAYYTYLLLLLKSVVYLAIIASCLFRRTEVCGDGKSS</sequence>
<dbReference type="InterPro" id="IPR051117">
    <property type="entry name" value="TRG_var/const_region"/>
</dbReference>
<dbReference type="PROSITE" id="PS50835">
    <property type="entry name" value="IG_LIKE"/>
    <property type="match status" value="2"/>
</dbReference>
<dbReference type="SMART" id="SM00409">
    <property type="entry name" value="IG"/>
    <property type="match status" value="1"/>
</dbReference>
<gene>
    <name evidence="7" type="primary">LOC103545034</name>
</gene>
<dbReference type="Proteomes" id="UP001652662">
    <property type="component" value="Chromosome 4"/>
</dbReference>
<evidence type="ECO:0000256" key="4">
    <source>
        <dbReference type="SAM" id="SignalP"/>
    </source>
</evidence>
<keyword evidence="3" id="KW-1133">Transmembrane helix</keyword>
<keyword evidence="1" id="KW-0675">Receptor</keyword>
<keyword evidence="6" id="KW-1185">Reference proteome</keyword>